<gene>
    <name evidence="3" type="ORF">TBC1_125</name>
</gene>
<reference evidence="3" key="1">
    <citation type="journal article" date="2015" name="Genome Announc.">
        <title>Draft Genome Sequence of Bacteroidales Strain TBC1, a Novel Isolate from a Methanogenic Wastewater Treatment System.</title>
        <authorList>
            <person name="Tourlousse D.M."/>
            <person name="Matsuura N."/>
            <person name="Sun L."/>
            <person name="Toyonaga M."/>
            <person name="Kuroda K."/>
            <person name="Ohashi A."/>
            <person name="Cruz R."/>
            <person name="Yamaguchi T."/>
            <person name="Sekiguchi Y."/>
        </authorList>
    </citation>
    <scope>NUCLEOTIDE SEQUENCE [LARGE SCALE GENOMIC DNA]</scope>
    <source>
        <strain evidence="3">TBC1</strain>
    </source>
</reference>
<dbReference type="AlphaFoldDB" id="A0A0S7BUN3"/>
<comment type="similarity">
    <text evidence="1">Belongs to the universal stress protein A family.</text>
</comment>
<dbReference type="Pfam" id="PF00582">
    <property type="entry name" value="Usp"/>
    <property type="match status" value="2"/>
</dbReference>
<dbReference type="InterPro" id="IPR006016">
    <property type="entry name" value="UspA"/>
</dbReference>
<dbReference type="EMBL" id="DF968183">
    <property type="protein sequence ID" value="GAP44205.1"/>
    <property type="molecule type" value="Genomic_DNA"/>
</dbReference>
<dbReference type="PRINTS" id="PR01438">
    <property type="entry name" value="UNVRSLSTRESS"/>
</dbReference>
<evidence type="ECO:0000313" key="3">
    <source>
        <dbReference type="EMBL" id="GAP44205.1"/>
    </source>
</evidence>
<proteinExistence type="inferred from homology"/>
<sequence>MMNDIILVPTDFSEVCLNAAYQAADAARLLNHKVVLLHVINNETRAYLKNENLAPESIDDKLREIASLLKSKYQVEVETMTREGSIFTEIGEVVKDMGIGLVYLGTHGKVGLQHLTGSYALKVVTSSAAPTIVVQKRQFEGGFKSIVLPITSEAGPLEKTRWAVYIAKKFNATIHIYLVGEADDSVYNAAKQISGYFAKNNVSYTEKTSEKSSNFSKQVIDYATSINADLIMIMTNPEKGFSTFLLGSYDEDIIFNSSQIPVMCINPRKFNYEILGL</sequence>
<protein>
    <submittedName>
        <fullName evidence="3">Nucleotide-binding universal stress protein, UspA family</fullName>
    </submittedName>
</protein>
<evidence type="ECO:0000259" key="2">
    <source>
        <dbReference type="Pfam" id="PF00582"/>
    </source>
</evidence>
<evidence type="ECO:0000256" key="1">
    <source>
        <dbReference type="ARBA" id="ARBA00008791"/>
    </source>
</evidence>
<dbReference type="Gene3D" id="3.40.50.12370">
    <property type="match status" value="1"/>
</dbReference>
<dbReference type="CDD" id="cd00293">
    <property type="entry name" value="USP-like"/>
    <property type="match status" value="2"/>
</dbReference>
<keyword evidence="4" id="KW-1185">Reference proteome</keyword>
<dbReference type="PANTHER" id="PTHR46268">
    <property type="entry name" value="STRESS RESPONSE PROTEIN NHAX"/>
    <property type="match status" value="1"/>
</dbReference>
<dbReference type="InterPro" id="IPR006015">
    <property type="entry name" value="Universal_stress_UspA"/>
</dbReference>
<accession>A0A0S7BUN3</accession>
<evidence type="ECO:0000313" key="4">
    <source>
        <dbReference type="Proteomes" id="UP000053091"/>
    </source>
</evidence>
<name>A0A0S7BUN3_9BACT</name>
<feature type="domain" description="UspA" evidence="2">
    <location>
        <begin position="2"/>
        <end position="134"/>
    </location>
</feature>
<organism evidence="3">
    <name type="scientific">Lentimicrobium saccharophilum</name>
    <dbReference type="NCBI Taxonomy" id="1678841"/>
    <lineage>
        <taxon>Bacteria</taxon>
        <taxon>Pseudomonadati</taxon>
        <taxon>Bacteroidota</taxon>
        <taxon>Bacteroidia</taxon>
        <taxon>Bacteroidales</taxon>
        <taxon>Lentimicrobiaceae</taxon>
        <taxon>Lentimicrobium</taxon>
    </lineage>
</organism>
<dbReference type="Proteomes" id="UP000053091">
    <property type="component" value="Unassembled WGS sequence"/>
</dbReference>
<dbReference type="SUPFAM" id="SSF52402">
    <property type="entry name" value="Adenine nucleotide alpha hydrolases-like"/>
    <property type="match status" value="2"/>
</dbReference>
<feature type="domain" description="UspA" evidence="2">
    <location>
        <begin position="143"/>
        <end position="265"/>
    </location>
</feature>
<dbReference type="STRING" id="1678841.TBC1_125"/>
<dbReference type="PANTHER" id="PTHR46268:SF6">
    <property type="entry name" value="UNIVERSAL STRESS PROTEIN UP12"/>
    <property type="match status" value="1"/>
</dbReference>